<keyword evidence="4 8" id="KW-1133">Transmembrane helix</keyword>
<evidence type="ECO:0000313" key="11">
    <source>
        <dbReference type="Proteomes" id="UP001499884"/>
    </source>
</evidence>
<dbReference type="Gene3D" id="1.10.287.70">
    <property type="match status" value="1"/>
</dbReference>
<dbReference type="PRINTS" id="PR00169">
    <property type="entry name" value="KCHANNEL"/>
</dbReference>
<dbReference type="PANTHER" id="PTHR11537:SF254">
    <property type="entry name" value="POTASSIUM VOLTAGE-GATED CHANNEL PROTEIN SHAB"/>
    <property type="match status" value="1"/>
</dbReference>
<evidence type="ECO:0000259" key="9">
    <source>
        <dbReference type="Pfam" id="PF07885"/>
    </source>
</evidence>
<keyword evidence="5" id="KW-0406">Ion transport</keyword>
<keyword evidence="6 8" id="KW-0472">Membrane</keyword>
<comment type="subcellular location">
    <subcellularLocation>
        <location evidence="1">Membrane</location>
        <topology evidence="1">Multi-pass membrane protein</topology>
    </subcellularLocation>
</comment>
<organism evidence="10 11">
    <name type="scientific">Streptomyces tremellae</name>
    <dbReference type="NCBI Taxonomy" id="1124239"/>
    <lineage>
        <taxon>Bacteria</taxon>
        <taxon>Bacillati</taxon>
        <taxon>Actinomycetota</taxon>
        <taxon>Actinomycetes</taxon>
        <taxon>Kitasatosporales</taxon>
        <taxon>Streptomycetaceae</taxon>
        <taxon>Streptomyces</taxon>
    </lineage>
</organism>
<feature type="transmembrane region" description="Helical" evidence="8">
    <location>
        <begin position="26"/>
        <end position="44"/>
    </location>
</feature>
<feature type="domain" description="Potassium channel" evidence="9">
    <location>
        <begin position="33"/>
        <end position="111"/>
    </location>
</feature>
<keyword evidence="3 8" id="KW-0812">Transmembrane</keyword>
<dbReference type="Pfam" id="PF07885">
    <property type="entry name" value="Ion_trans_2"/>
    <property type="match status" value="1"/>
</dbReference>
<evidence type="ECO:0000256" key="4">
    <source>
        <dbReference type="ARBA" id="ARBA00022989"/>
    </source>
</evidence>
<evidence type="ECO:0000256" key="7">
    <source>
        <dbReference type="ARBA" id="ARBA00023303"/>
    </source>
</evidence>
<dbReference type="SUPFAM" id="SSF81324">
    <property type="entry name" value="Voltage-gated potassium channels"/>
    <property type="match status" value="1"/>
</dbReference>
<gene>
    <name evidence="10" type="primary">kcsA</name>
    <name evidence="10" type="ORF">GCM10023082_32050</name>
</gene>
<protein>
    <submittedName>
        <fullName evidence="10">PH-gated potassium channel KcsA</fullName>
    </submittedName>
</protein>
<name>A0ABP7F635_9ACTN</name>
<dbReference type="PANTHER" id="PTHR11537">
    <property type="entry name" value="VOLTAGE-GATED POTASSIUM CHANNEL"/>
    <property type="match status" value="1"/>
</dbReference>
<proteinExistence type="predicted"/>
<dbReference type="EMBL" id="BAABEP010000019">
    <property type="protein sequence ID" value="GAA3732045.1"/>
    <property type="molecule type" value="Genomic_DNA"/>
</dbReference>
<evidence type="ECO:0000256" key="5">
    <source>
        <dbReference type="ARBA" id="ARBA00023065"/>
    </source>
</evidence>
<comment type="caution">
    <text evidence="10">The sequence shown here is derived from an EMBL/GenBank/DDBJ whole genome shotgun (WGS) entry which is preliminary data.</text>
</comment>
<evidence type="ECO:0000256" key="1">
    <source>
        <dbReference type="ARBA" id="ARBA00004141"/>
    </source>
</evidence>
<dbReference type="InterPro" id="IPR013099">
    <property type="entry name" value="K_chnl_dom"/>
</dbReference>
<keyword evidence="11" id="KW-1185">Reference proteome</keyword>
<feature type="transmembrane region" description="Helical" evidence="8">
    <location>
        <begin position="82"/>
        <end position="111"/>
    </location>
</feature>
<accession>A0ABP7F635</accession>
<dbReference type="Gene3D" id="1.20.5.110">
    <property type="match status" value="1"/>
</dbReference>
<evidence type="ECO:0000256" key="6">
    <source>
        <dbReference type="ARBA" id="ARBA00023136"/>
    </source>
</evidence>
<evidence type="ECO:0000256" key="2">
    <source>
        <dbReference type="ARBA" id="ARBA00022448"/>
    </source>
</evidence>
<sequence length="162" mass="17582">MLPLFATLVRWLSGARRRGTHVRASLWAALATLVVLLVGSWLVVPAERGAPDASITSYPRALWWALETATTVGYGDLYPVTLWGRVIACVVMFVGISLFGVLTAALATWFVSGATRELREAGAALRQAGRRGQADAATDAAALHRRFDRLEELVREGRGPRP</sequence>
<evidence type="ECO:0000313" key="10">
    <source>
        <dbReference type="EMBL" id="GAA3732045.1"/>
    </source>
</evidence>
<evidence type="ECO:0000256" key="8">
    <source>
        <dbReference type="SAM" id="Phobius"/>
    </source>
</evidence>
<dbReference type="RefSeq" id="WP_345647117.1">
    <property type="nucleotide sequence ID" value="NZ_BAABEP010000019.1"/>
</dbReference>
<keyword evidence="2" id="KW-0813">Transport</keyword>
<evidence type="ECO:0000256" key="3">
    <source>
        <dbReference type="ARBA" id="ARBA00022692"/>
    </source>
</evidence>
<dbReference type="Proteomes" id="UP001499884">
    <property type="component" value="Unassembled WGS sequence"/>
</dbReference>
<reference evidence="11" key="1">
    <citation type="journal article" date="2019" name="Int. J. Syst. Evol. Microbiol.">
        <title>The Global Catalogue of Microorganisms (GCM) 10K type strain sequencing project: providing services to taxonomists for standard genome sequencing and annotation.</title>
        <authorList>
            <consortium name="The Broad Institute Genomics Platform"/>
            <consortium name="The Broad Institute Genome Sequencing Center for Infectious Disease"/>
            <person name="Wu L."/>
            <person name="Ma J."/>
        </authorList>
    </citation>
    <scope>NUCLEOTIDE SEQUENCE [LARGE SCALE GENOMIC DNA]</scope>
    <source>
        <strain evidence="11">JCM 30846</strain>
    </source>
</reference>
<dbReference type="InterPro" id="IPR028325">
    <property type="entry name" value="VG_K_chnl"/>
</dbReference>
<dbReference type="GO" id="GO:0034220">
    <property type="term" value="P:monoatomic ion transmembrane transport"/>
    <property type="evidence" value="ECO:0007669"/>
    <property type="project" value="UniProtKB-KW"/>
</dbReference>
<keyword evidence="7 10" id="KW-0407">Ion channel</keyword>